<feature type="compositionally biased region" description="Basic and acidic residues" evidence="1">
    <location>
        <begin position="55"/>
        <end position="68"/>
    </location>
</feature>
<dbReference type="Proteomes" id="UP000030765">
    <property type="component" value="Unassembled WGS sequence"/>
</dbReference>
<reference evidence="2 4" key="1">
    <citation type="journal article" date="2014" name="BMC Genomics">
        <title>Genome sequence of Anopheles sinensis provides insight into genetics basis of mosquito competence for malaria parasites.</title>
        <authorList>
            <person name="Zhou D."/>
            <person name="Zhang D."/>
            <person name="Ding G."/>
            <person name="Shi L."/>
            <person name="Hou Q."/>
            <person name="Ye Y."/>
            <person name="Xu Y."/>
            <person name="Zhou H."/>
            <person name="Xiong C."/>
            <person name="Li S."/>
            <person name="Yu J."/>
            <person name="Hong S."/>
            <person name="Yu X."/>
            <person name="Zou P."/>
            <person name="Chen C."/>
            <person name="Chang X."/>
            <person name="Wang W."/>
            <person name="Lv Y."/>
            <person name="Sun Y."/>
            <person name="Ma L."/>
            <person name="Shen B."/>
            <person name="Zhu C."/>
        </authorList>
    </citation>
    <scope>NUCLEOTIDE SEQUENCE [LARGE SCALE GENOMIC DNA]</scope>
</reference>
<proteinExistence type="predicted"/>
<sequence length="79" mass="8791">MAKSCRNPQSGLLHGMPKIKLRAVLRRSVCVSPFVPHPVGCWQLQGSEEWDRDPLHQVGHRSDLDHQADGQLPRATGNS</sequence>
<keyword evidence="4" id="KW-1185">Reference proteome</keyword>
<reference evidence="3" key="2">
    <citation type="submission" date="2020-05" db="UniProtKB">
        <authorList>
            <consortium name="EnsemblMetazoa"/>
        </authorList>
    </citation>
    <scope>IDENTIFICATION</scope>
</reference>
<dbReference type="VEuPathDB" id="VectorBase:ASIC016134"/>
<name>A0A084WCS3_ANOSI</name>
<dbReference type="AlphaFoldDB" id="A0A084WCS3"/>
<protein>
    <submittedName>
        <fullName evidence="2 3">Acetyltransferase</fullName>
    </submittedName>
</protein>
<dbReference type="EMBL" id="KE525337">
    <property type="protein sequence ID" value="KFB48017.1"/>
    <property type="molecule type" value="Genomic_DNA"/>
</dbReference>
<organism evidence="2">
    <name type="scientific">Anopheles sinensis</name>
    <name type="common">Mosquito</name>
    <dbReference type="NCBI Taxonomy" id="74873"/>
    <lineage>
        <taxon>Eukaryota</taxon>
        <taxon>Metazoa</taxon>
        <taxon>Ecdysozoa</taxon>
        <taxon>Arthropoda</taxon>
        <taxon>Hexapoda</taxon>
        <taxon>Insecta</taxon>
        <taxon>Pterygota</taxon>
        <taxon>Neoptera</taxon>
        <taxon>Endopterygota</taxon>
        <taxon>Diptera</taxon>
        <taxon>Nematocera</taxon>
        <taxon>Culicoidea</taxon>
        <taxon>Culicidae</taxon>
        <taxon>Anophelinae</taxon>
        <taxon>Anopheles</taxon>
    </lineage>
</organism>
<feature type="region of interest" description="Disordered" evidence="1">
    <location>
        <begin position="55"/>
        <end position="79"/>
    </location>
</feature>
<gene>
    <name evidence="2" type="ORF">ZHAS_00016134</name>
</gene>
<dbReference type="EMBL" id="ATLV01022864">
    <property type="status" value="NOT_ANNOTATED_CDS"/>
    <property type="molecule type" value="Genomic_DNA"/>
</dbReference>
<dbReference type="GO" id="GO:0016740">
    <property type="term" value="F:transferase activity"/>
    <property type="evidence" value="ECO:0007669"/>
    <property type="project" value="UniProtKB-KW"/>
</dbReference>
<evidence type="ECO:0000313" key="3">
    <source>
        <dbReference type="EnsemblMetazoa" id="ASIC016134-PA"/>
    </source>
</evidence>
<evidence type="ECO:0000313" key="4">
    <source>
        <dbReference type="Proteomes" id="UP000030765"/>
    </source>
</evidence>
<accession>A0A084WCS3</accession>
<keyword evidence="2" id="KW-0808">Transferase</keyword>
<evidence type="ECO:0000256" key="1">
    <source>
        <dbReference type="SAM" id="MobiDB-lite"/>
    </source>
</evidence>
<dbReference type="EnsemblMetazoa" id="ASIC016134-RA">
    <property type="protein sequence ID" value="ASIC016134-PA"/>
    <property type="gene ID" value="ASIC016134"/>
</dbReference>
<evidence type="ECO:0000313" key="2">
    <source>
        <dbReference type="EMBL" id="KFB48017.1"/>
    </source>
</evidence>